<organism evidence="1">
    <name type="scientific">Arundo donax</name>
    <name type="common">Giant reed</name>
    <name type="synonym">Donax arundinaceus</name>
    <dbReference type="NCBI Taxonomy" id="35708"/>
    <lineage>
        <taxon>Eukaryota</taxon>
        <taxon>Viridiplantae</taxon>
        <taxon>Streptophyta</taxon>
        <taxon>Embryophyta</taxon>
        <taxon>Tracheophyta</taxon>
        <taxon>Spermatophyta</taxon>
        <taxon>Magnoliopsida</taxon>
        <taxon>Liliopsida</taxon>
        <taxon>Poales</taxon>
        <taxon>Poaceae</taxon>
        <taxon>PACMAD clade</taxon>
        <taxon>Arundinoideae</taxon>
        <taxon>Arundineae</taxon>
        <taxon>Arundo</taxon>
    </lineage>
</organism>
<dbReference type="EMBL" id="GBRH01262831">
    <property type="protein sequence ID" value="JAD35064.1"/>
    <property type="molecule type" value="Transcribed_RNA"/>
</dbReference>
<name>A0A0A8Z6Q4_ARUDO</name>
<proteinExistence type="predicted"/>
<evidence type="ECO:0000313" key="1">
    <source>
        <dbReference type="EMBL" id="JAD35064.1"/>
    </source>
</evidence>
<dbReference type="AlphaFoldDB" id="A0A0A8Z6Q4"/>
<reference evidence="1" key="1">
    <citation type="submission" date="2014-09" db="EMBL/GenBank/DDBJ databases">
        <authorList>
            <person name="Magalhaes I.L.F."/>
            <person name="Oliveira U."/>
            <person name="Santos F.R."/>
            <person name="Vidigal T.H.D.A."/>
            <person name="Brescovit A.D."/>
            <person name="Santos A.J."/>
        </authorList>
    </citation>
    <scope>NUCLEOTIDE SEQUENCE</scope>
    <source>
        <tissue evidence="1">Shoot tissue taken approximately 20 cm above the soil surface</tissue>
    </source>
</reference>
<sequence length="64" mass="7419">MASNHFPNSCNKRKEDAKVDNKNLVYTLKTAIHVFSRQKFYVIEHISYCDTKSDNKLLSHGMTT</sequence>
<accession>A0A0A8Z6Q4</accession>
<reference evidence="1" key="2">
    <citation type="journal article" date="2015" name="Data Brief">
        <title>Shoot transcriptome of the giant reed, Arundo donax.</title>
        <authorList>
            <person name="Barrero R.A."/>
            <person name="Guerrero F.D."/>
            <person name="Moolhuijzen P."/>
            <person name="Goolsby J.A."/>
            <person name="Tidwell J."/>
            <person name="Bellgard S.E."/>
            <person name="Bellgard M.I."/>
        </authorList>
    </citation>
    <scope>NUCLEOTIDE SEQUENCE</scope>
    <source>
        <tissue evidence="1">Shoot tissue taken approximately 20 cm above the soil surface</tissue>
    </source>
</reference>
<protein>
    <submittedName>
        <fullName evidence="1">Uncharacterized protein</fullName>
    </submittedName>
</protein>